<keyword evidence="3" id="KW-1185">Reference proteome</keyword>
<gene>
    <name evidence="2" type="ORF">Adu01nite_86630</name>
</gene>
<comment type="caution">
    <text evidence="2">The sequence shown here is derived from an EMBL/GenBank/DDBJ whole genome shotgun (WGS) entry which is preliminary data.</text>
</comment>
<reference evidence="2 3" key="1">
    <citation type="submission" date="2021-01" db="EMBL/GenBank/DDBJ databases">
        <title>Whole genome shotgun sequence of Actinoplanes durhamensis NBRC 14914.</title>
        <authorList>
            <person name="Komaki H."/>
            <person name="Tamura T."/>
        </authorList>
    </citation>
    <scope>NUCLEOTIDE SEQUENCE [LARGE SCALE GENOMIC DNA]</scope>
    <source>
        <strain evidence="2 3">NBRC 14914</strain>
    </source>
</reference>
<feature type="region of interest" description="Disordered" evidence="1">
    <location>
        <begin position="1"/>
        <end position="25"/>
    </location>
</feature>
<dbReference type="EMBL" id="BOML01000077">
    <property type="protein sequence ID" value="GIE07313.1"/>
    <property type="molecule type" value="Genomic_DNA"/>
</dbReference>
<feature type="compositionally biased region" description="Basic and acidic residues" evidence="1">
    <location>
        <begin position="16"/>
        <end position="25"/>
    </location>
</feature>
<organism evidence="2 3">
    <name type="scientific">Paractinoplanes durhamensis</name>
    <dbReference type="NCBI Taxonomy" id="113563"/>
    <lineage>
        <taxon>Bacteria</taxon>
        <taxon>Bacillati</taxon>
        <taxon>Actinomycetota</taxon>
        <taxon>Actinomycetes</taxon>
        <taxon>Micromonosporales</taxon>
        <taxon>Micromonosporaceae</taxon>
        <taxon>Paractinoplanes</taxon>
    </lineage>
</organism>
<dbReference type="Proteomes" id="UP000637628">
    <property type="component" value="Unassembled WGS sequence"/>
</dbReference>
<proteinExistence type="predicted"/>
<protein>
    <submittedName>
        <fullName evidence="2">Uncharacterized protein</fullName>
    </submittedName>
</protein>
<evidence type="ECO:0000313" key="3">
    <source>
        <dbReference type="Proteomes" id="UP000637628"/>
    </source>
</evidence>
<evidence type="ECO:0000256" key="1">
    <source>
        <dbReference type="SAM" id="MobiDB-lite"/>
    </source>
</evidence>
<accession>A0ABQ3ZBU0</accession>
<sequence>MSIEDVLPQTTVGQDIARRSREEGREGARVATMSLLLKRCYGPLDDLTELAHKLVATDYEQHLESVVLRVPLEQLRSVECSSIRRQACQSM</sequence>
<dbReference type="RefSeq" id="WP_203735159.1">
    <property type="nucleotide sequence ID" value="NZ_BAAATX010000061.1"/>
</dbReference>
<name>A0ABQ3ZBU0_9ACTN</name>
<evidence type="ECO:0000313" key="2">
    <source>
        <dbReference type="EMBL" id="GIE07313.1"/>
    </source>
</evidence>